<evidence type="ECO:0000256" key="8">
    <source>
        <dbReference type="ARBA" id="ARBA00022989"/>
    </source>
</evidence>
<feature type="domain" description="T2SS protein K first SAM-like" evidence="13">
    <location>
        <begin position="108"/>
        <end position="208"/>
    </location>
</feature>
<feature type="domain" description="T2SS protein K second SAM-like" evidence="12">
    <location>
        <begin position="212"/>
        <end position="260"/>
    </location>
</feature>
<evidence type="ECO:0000256" key="6">
    <source>
        <dbReference type="ARBA" id="ARBA00022692"/>
    </source>
</evidence>
<evidence type="ECO:0000256" key="11">
    <source>
        <dbReference type="SAM" id="Phobius"/>
    </source>
</evidence>
<evidence type="ECO:0000313" key="15">
    <source>
        <dbReference type="Proteomes" id="UP000092627"/>
    </source>
</evidence>
<evidence type="ECO:0000256" key="7">
    <source>
        <dbReference type="ARBA" id="ARBA00022927"/>
    </source>
</evidence>
<keyword evidence="8 11" id="KW-1133">Transmembrane helix</keyword>
<comment type="similarity">
    <text evidence="2 10">Belongs to the GSP K family.</text>
</comment>
<evidence type="ECO:0000256" key="10">
    <source>
        <dbReference type="PIRNR" id="PIRNR002786"/>
    </source>
</evidence>
<evidence type="ECO:0000256" key="4">
    <source>
        <dbReference type="ARBA" id="ARBA00022475"/>
    </source>
</evidence>
<dbReference type="Proteomes" id="UP000092627">
    <property type="component" value="Unassembled WGS sequence"/>
</dbReference>
<dbReference type="GO" id="GO:0005886">
    <property type="term" value="C:plasma membrane"/>
    <property type="evidence" value="ECO:0007669"/>
    <property type="project" value="UniProtKB-SubCell"/>
</dbReference>
<dbReference type="InterPro" id="IPR049031">
    <property type="entry name" value="T2SSK_SAM-like_1st"/>
</dbReference>
<dbReference type="Gene3D" id="1.10.40.60">
    <property type="entry name" value="EpsJ-like"/>
    <property type="match status" value="2"/>
</dbReference>
<keyword evidence="6 11" id="KW-0812">Transmembrane</keyword>
<dbReference type="InterPro" id="IPR038072">
    <property type="entry name" value="GspK_central_sf"/>
</dbReference>
<keyword evidence="4 10" id="KW-1003">Cell membrane</keyword>
<dbReference type="RefSeq" id="WP_067209898.1">
    <property type="nucleotide sequence ID" value="NZ_FLOC01000012.1"/>
</dbReference>
<evidence type="ECO:0000256" key="9">
    <source>
        <dbReference type="ARBA" id="ARBA00023136"/>
    </source>
</evidence>
<evidence type="ECO:0000259" key="13">
    <source>
        <dbReference type="Pfam" id="PF21687"/>
    </source>
</evidence>
<comment type="subcellular location">
    <subcellularLocation>
        <location evidence="1 10">Cell inner membrane</location>
    </subcellularLocation>
</comment>
<feature type="transmembrane region" description="Helical" evidence="11">
    <location>
        <begin position="9"/>
        <end position="29"/>
    </location>
</feature>
<keyword evidence="15" id="KW-1185">Reference proteome</keyword>
<keyword evidence="9 10" id="KW-0472">Membrane</keyword>
<sequence>MKTHQQRGVVLIMALMVLAVVASLSVYTIQHVQRSLSVTTFSNDNVGLRQQLLGGEAWASAWLAAQHGTGMYHAELPDLDRPWHLLRQHFELDGPARVLQIDVIERQSCINLNLLADPTRAAITEQRLDHLSNALSLDSAWIAVVKDWLDRDQALSSASSHEDEYYLALEPAFRTADSPLVNASELGLLAVPKAVFARLAPYICWLPEAAPININQLNEPLLKAYFPGLKASAREALLARLSSSGFDTVADFLAWPELAEQNLVADEWHLESRYVDVYVTLSGAATKRALHSRLQRLSDGRVVPFARAFGPFDVLSTALLPRHSKTI</sequence>
<dbReference type="PANTHER" id="PTHR38831">
    <property type="entry name" value="TYPE II SECRETION SYSTEM PROTEIN K"/>
    <property type="match status" value="1"/>
</dbReference>
<evidence type="ECO:0000256" key="2">
    <source>
        <dbReference type="ARBA" id="ARBA00007246"/>
    </source>
</evidence>
<dbReference type="InterPro" id="IPR049179">
    <property type="entry name" value="T2SSK_SAM-like_2nd"/>
</dbReference>
<keyword evidence="3 10" id="KW-0813">Transport</keyword>
<dbReference type="InterPro" id="IPR005628">
    <property type="entry name" value="GspK"/>
</dbReference>
<dbReference type="AlphaFoldDB" id="A0A1A8TI71"/>
<keyword evidence="5 10" id="KW-0997">Cell inner membrane</keyword>
<gene>
    <name evidence="14" type="ORF">MAQ5080_02265</name>
</gene>
<dbReference type="OrthoDB" id="9788973at2"/>
<dbReference type="GO" id="GO:0009306">
    <property type="term" value="P:protein secretion"/>
    <property type="evidence" value="ECO:0007669"/>
    <property type="project" value="InterPro"/>
</dbReference>
<keyword evidence="7" id="KW-0653">Protein transport</keyword>
<dbReference type="PIRSF" id="PIRSF002786">
    <property type="entry name" value="XcpX"/>
    <property type="match status" value="1"/>
</dbReference>
<protein>
    <recommendedName>
        <fullName evidence="10">Type II secretion system protein K</fullName>
    </recommendedName>
</protein>
<evidence type="ECO:0000259" key="12">
    <source>
        <dbReference type="Pfam" id="PF03934"/>
    </source>
</evidence>
<accession>A0A1A8TI71</accession>
<dbReference type="EMBL" id="FLOC01000012">
    <property type="protein sequence ID" value="SBS32445.1"/>
    <property type="molecule type" value="Genomic_DNA"/>
</dbReference>
<organism evidence="14 15">
    <name type="scientific">Marinomonas aquimarina</name>
    <dbReference type="NCBI Taxonomy" id="295068"/>
    <lineage>
        <taxon>Bacteria</taxon>
        <taxon>Pseudomonadati</taxon>
        <taxon>Pseudomonadota</taxon>
        <taxon>Gammaproteobacteria</taxon>
        <taxon>Oceanospirillales</taxon>
        <taxon>Oceanospirillaceae</taxon>
        <taxon>Marinomonas</taxon>
    </lineage>
</organism>
<dbReference type="Pfam" id="PF21687">
    <property type="entry name" value="T2SSK_1st"/>
    <property type="match status" value="1"/>
</dbReference>
<evidence type="ECO:0000313" key="14">
    <source>
        <dbReference type="EMBL" id="SBS32445.1"/>
    </source>
</evidence>
<dbReference type="STRING" id="295068.MAQ5080_02265"/>
<name>A0A1A8TI71_9GAMM</name>
<dbReference type="PANTHER" id="PTHR38831:SF1">
    <property type="entry name" value="TYPE II SECRETION SYSTEM PROTEIN K-RELATED"/>
    <property type="match status" value="1"/>
</dbReference>
<dbReference type="Gene3D" id="3.30.1300.30">
    <property type="entry name" value="GSPII I/J protein-like"/>
    <property type="match status" value="1"/>
</dbReference>
<evidence type="ECO:0000256" key="5">
    <source>
        <dbReference type="ARBA" id="ARBA00022519"/>
    </source>
</evidence>
<dbReference type="SUPFAM" id="SSF158544">
    <property type="entry name" value="GspK insert domain-like"/>
    <property type="match status" value="1"/>
</dbReference>
<reference evidence="14 15" key="1">
    <citation type="submission" date="2016-06" db="EMBL/GenBank/DDBJ databases">
        <authorList>
            <person name="Kjaerup R.B."/>
            <person name="Dalgaard T.S."/>
            <person name="Juul-Madsen H.R."/>
        </authorList>
    </citation>
    <scope>NUCLEOTIDE SEQUENCE [LARGE SCALE GENOMIC DNA]</scope>
    <source>
        <strain evidence="14 15">CECT 5080</strain>
    </source>
</reference>
<evidence type="ECO:0000256" key="1">
    <source>
        <dbReference type="ARBA" id="ARBA00004533"/>
    </source>
</evidence>
<dbReference type="Pfam" id="PF03934">
    <property type="entry name" value="T2SSK"/>
    <property type="match status" value="1"/>
</dbReference>
<proteinExistence type="inferred from homology"/>
<dbReference type="NCBIfam" id="NF037980">
    <property type="entry name" value="T2SS_GspK"/>
    <property type="match status" value="1"/>
</dbReference>
<evidence type="ECO:0000256" key="3">
    <source>
        <dbReference type="ARBA" id="ARBA00022448"/>
    </source>
</evidence>